<evidence type="ECO:0000256" key="1">
    <source>
        <dbReference type="ARBA" id="ARBA00005153"/>
    </source>
</evidence>
<evidence type="ECO:0000256" key="10">
    <source>
        <dbReference type="ARBA" id="ARBA00031356"/>
    </source>
</evidence>
<evidence type="ECO:0000256" key="3">
    <source>
        <dbReference type="ARBA" id="ARBA00012746"/>
    </source>
</evidence>
<evidence type="ECO:0000256" key="9">
    <source>
        <dbReference type="ARBA" id="ARBA00022962"/>
    </source>
</evidence>
<dbReference type="PRINTS" id="PR00096">
    <property type="entry name" value="GATASE"/>
</dbReference>
<evidence type="ECO:0000256" key="6">
    <source>
        <dbReference type="ARBA" id="ARBA00022749"/>
    </source>
</evidence>
<evidence type="ECO:0000256" key="4">
    <source>
        <dbReference type="ARBA" id="ARBA00022598"/>
    </source>
</evidence>
<accession>A0A0L8GH26</accession>
<evidence type="ECO:0000256" key="5">
    <source>
        <dbReference type="ARBA" id="ARBA00022741"/>
    </source>
</evidence>
<dbReference type="NCBIfam" id="TIGR00888">
    <property type="entry name" value="guaA_Nterm"/>
    <property type="match status" value="1"/>
</dbReference>
<dbReference type="PANTHER" id="PTHR11922">
    <property type="entry name" value="GMP SYNTHASE-RELATED"/>
    <property type="match status" value="1"/>
</dbReference>
<dbReference type="Pfam" id="PF00117">
    <property type="entry name" value="GATase"/>
    <property type="match status" value="1"/>
</dbReference>
<dbReference type="FunFam" id="3.40.50.880:FF:000013">
    <property type="entry name" value="GMP synthase [glutamine-hydrolyzing]"/>
    <property type="match status" value="1"/>
</dbReference>
<keyword evidence="8 11" id="KW-0067">ATP-binding</keyword>
<dbReference type="PANTHER" id="PTHR11922:SF2">
    <property type="entry name" value="GMP SYNTHASE [GLUTAMINE-HYDROLYZING]"/>
    <property type="match status" value="1"/>
</dbReference>
<dbReference type="Pfam" id="PF00958">
    <property type="entry name" value="GMP_synt_C"/>
    <property type="match status" value="1"/>
</dbReference>
<dbReference type="GO" id="GO:0003921">
    <property type="term" value="F:GMP synthase activity"/>
    <property type="evidence" value="ECO:0007669"/>
    <property type="project" value="InterPro"/>
</dbReference>
<keyword evidence="5 11" id="KW-0547">Nucleotide-binding</keyword>
<gene>
    <name evidence="13" type="ORF">OCBIM_22033490mg</name>
</gene>
<dbReference type="EC" id="6.3.5.2" evidence="3"/>
<dbReference type="Gene3D" id="3.30.300.10">
    <property type="match status" value="2"/>
</dbReference>
<keyword evidence="4" id="KW-0436">Ligase</keyword>
<dbReference type="STRING" id="37653.A0A0L8GH26"/>
<reference evidence="13" key="1">
    <citation type="submission" date="2015-07" db="EMBL/GenBank/DDBJ databases">
        <title>MeaNS - Measles Nucleotide Surveillance Program.</title>
        <authorList>
            <person name="Tran T."/>
            <person name="Druce J."/>
        </authorList>
    </citation>
    <scope>NUCLEOTIDE SEQUENCE</scope>
    <source>
        <strain evidence="13">UCB-OBI-ISO-001</strain>
        <tissue evidence="13">Gonad</tissue>
    </source>
</reference>
<dbReference type="AlphaFoldDB" id="A0A0L8GH26"/>
<evidence type="ECO:0000256" key="8">
    <source>
        <dbReference type="ARBA" id="ARBA00022840"/>
    </source>
</evidence>
<keyword evidence="6 11" id="KW-0332">GMP biosynthesis</keyword>
<organism evidence="13">
    <name type="scientific">Octopus bimaculoides</name>
    <name type="common">California two-spotted octopus</name>
    <dbReference type="NCBI Taxonomy" id="37653"/>
    <lineage>
        <taxon>Eukaryota</taxon>
        <taxon>Metazoa</taxon>
        <taxon>Spiralia</taxon>
        <taxon>Lophotrochozoa</taxon>
        <taxon>Mollusca</taxon>
        <taxon>Cephalopoda</taxon>
        <taxon>Coleoidea</taxon>
        <taxon>Octopodiformes</taxon>
        <taxon>Octopoda</taxon>
        <taxon>Incirrata</taxon>
        <taxon>Octopodidae</taxon>
        <taxon>Octopus</taxon>
    </lineage>
</organism>
<dbReference type="Pfam" id="PF02540">
    <property type="entry name" value="NAD_synthase"/>
    <property type="match status" value="1"/>
</dbReference>
<dbReference type="InterPro" id="IPR025777">
    <property type="entry name" value="GMPS_ATP_PPase_dom"/>
</dbReference>
<evidence type="ECO:0000256" key="11">
    <source>
        <dbReference type="PROSITE-ProRule" id="PRU00886"/>
    </source>
</evidence>
<name>A0A0L8GH26_OCTBM</name>
<dbReference type="FunFam" id="3.30.300.10:FF:000008">
    <property type="entry name" value="GMP synthase [glutamine-hydrolyzing]"/>
    <property type="match status" value="1"/>
</dbReference>
<evidence type="ECO:0000256" key="2">
    <source>
        <dbReference type="ARBA" id="ARBA00011738"/>
    </source>
</evidence>
<dbReference type="PRINTS" id="PR00097">
    <property type="entry name" value="ANTSNTHASEII"/>
</dbReference>
<dbReference type="InterPro" id="IPR001674">
    <property type="entry name" value="GMP_synth_C"/>
</dbReference>
<dbReference type="PROSITE" id="PS51273">
    <property type="entry name" value="GATASE_TYPE_1"/>
    <property type="match status" value="1"/>
</dbReference>
<dbReference type="GO" id="GO:0005829">
    <property type="term" value="C:cytosol"/>
    <property type="evidence" value="ECO:0007669"/>
    <property type="project" value="TreeGrafter"/>
</dbReference>
<comment type="subunit">
    <text evidence="2">Homodimer.</text>
</comment>
<dbReference type="Gene3D" id="3.40.50.620">
    <property type="entry name" value="HUPs"/>
    <property type="match status" value="1"/>
</dbReference>
<dbReference type="OrthoDB" id="1724632at2759"/>
<dbReference type="InterPro" id="IPR004739">
    <property type="entry name" value="GMP_synth_GATase"/>
</dbReference>
<feature type="domain" description="GMPS ATP-PPase" evidence="12">
    <location>
        <begin position="210"/>
        <end position="428"/>
    </location>
</feature>
<dbReference type="InterPro" id="IPR017926">
    <property type="entry name" value="GATASE"/>
</dbReference>
<feature type="binding site" evidence="11">
    <location>
        <begin position="237"/>
        <end position="243"/>
    </location>
    <ligand>
        <name>ATP</name>
        <dbReference type="ChEBI" id="CHEBI:30616"/>
    </ligand>
</feature>
<dbReference type="CDD" id="cd01742">
    <property type="entry name" value="GATase1_GMP_Synthase"/>
    <property type="match status" value="1"/>
</dbReference>
<keyword evidence="9" id="KW-0315">Glutamine amidotransferase</keyword>
<dbReference type="PROSITE" id="PS51553">
    <property type="entry name" value="GMPS_ATP_PPASE"/>
    <property type="match status" value="1"/>
</dbReference>
<evidence type="ECO:0000313" key="13">
    <source>
        <dbReference type="EMBL" id="KOF76317.1"/>
    </source>
</evidence>
<keyword evidence="7 11" id="KW-0658">Purine biosynthesis</keyword>
<dbReference type="SUPFAM" id="SSF52402">
    <property type="entry name" value="Adenine nucleotide alpha hydrolases-like"/>
    <property type="match status" value="1"/>
</dbReference>
<dbReference type="InterPro" id="IPR029062">
    <property type="entry name" value="Class_I_gatase-like"/>
</dbReference>
<evidence type="ECO:0000259" key="12">
    <source>
        <dbReference type="PROSITE" id="PS51553"/>
    </source>
</evidence>
<sequence length="689" mass="76990">MTEEPIANGGDEQTDSTCDKVCILDAGAQYCKVIDRKIRELMVKADILPLNTPARKIKELGYRAIVISGGPSSVYADDAPDYDTEIFYCGLPLLGICYGMQMINKEFNGTVIKKAIREDGQFTVDIETSSPLFKNLDSKQKVLLTHGDSVDNVADKFKVIAKSGDLIAAISCEEKIMYGVQFHPEVDLTENGQDILRNFLYDIASCYGTFTMESRENKCIQHIREVVGNKKVLMLLSGGVDSTVCAALLNKSLKSEQILAIHIDNGFMRKNESSQVEESLKKIGVNVKVIRAAEIFYHSTTTVPINKNDPQSTRRETNSLNNSCNPEEKRNIIGDTFMKIADDTLKEMKLNPEDVILCQGTLRPDLIESASQLASFKANVIKTHHNDTELVRLLRKEGRVIEPLKDFHKDEVRIIGKDLGLPSEIVMRHPFPGPGLAIRVICAEDRYMERDFDETNQLLKIIINFHNAMKTSPTFLDVVKEKLPVDEQTQLATLTASLECMSAHLLPIKSVGVQGDHRTYSYVAALSGDSKPNWNIFMMLAKFIPKICHNINRIVYVFGDRVRYPINDITPTYLAEDVLATLRQADYVATKTLQESGYMSKISQMPIIICPVHFDRDPVNCVPSTKRSIVIRTFVTNDFMTGVPATPGSNLLPEEVLSSMVDSILSTVPSISRVMYDLTSKPPGTTEWE</sequence>
<dbReference type="InterPro" id="IPR022310">
    <property type="entry name" value="NAD/GMP_synthase"/>
</dbReference>
<dbReference type="NCBIfam" id="NF000848">
    <property type="entry name" value="PRK00074.1"/>
    <property type="match status" value="1"/>
</dbReference>
<dbReference type="SUPFAM" id="SSF54810">
    <property type="entry name" value="GMP synthetase C-terminal dimerisation domain"/>
    <property type="match status" value="2"/>
</dbReference>
<proteinExistence type="predicted"/>
<dbReference type="OMA" id="HIVHRHP"/>
<comment type="pathway">
    <text evidence="1">Purine metabolism; GMP biosynthesis; GMP from XMP (L-Gln route): step 1/1.</text>
</comment>
<dbReference type="CDD" id="cd01997">
    <property type="entry name" value="GMP_synthase_C"/>
    <property type="match status" value="1"/>
</dbReference>
<dbReference type="SUPFAM" id="SSF52317">
    <property type="entry name" value="Class I glutamine amidotransferase-like"/>
    <property type="match status" value="1"/>
</dbReference>
<dbReference type="FunFam" id="3.40.50.620:FF:000044">
    <property type="entry name" value="GMP synthase [glutamine-hydrolyzing]"/>
    <property type="match status" value="1"/>
</dbReference>
<dbReference type="Gene3D" id="3.40.50.880">
    <property type="match status" value="1"/>
</dbReference>
<dbReference type="EMBL" id="KQ421821">
    <property type="protein sequence ID" value="KOF76317.1"/>
    <property type="molecule type" value="Genomic_DNA"/>
</dbReference>
<dbReference type="InterPro" id="IPR014729">
    <property type="entry name" value="Rossmann-like_a/b/a_fold"/>
</dbReference>
<evidence type="ECO:0000256" key="7">
    <source>
        <dbReference type="ARBA" id="ARBA00022755"/>
    </source>
</evidence>
<dbReference type="GO" id="GO:0005524">
    <property type="term" value="F:ATP binding"/>
    <property type="evidence" value="ECO:0007669"/>
    <property type="project" value="UniProtKB-UniRule"/>
</dbReference>
<dbReference type="UniPathway" id="UPA00189">
    <property type="reaction ID" value="UER00296"/>
</dbReference>
<protein>
    <recommendedName>
        <fullName evidence="3">GMP synthase (glutamine-hydrolyzing)</fullName>
        <ecNumber evidence="3">6.3.5.2</ecNumber>
    </recommendedName>
    <alternativeName>
        <fullName evidence="10">Glutamine amidotransferase</fullName>
    </alternativeName>
</protein>